<comment type="caution">
    <text evidence="1">The sequence shown here is derived from an EMBL/GenBank/DDBJ whole genome shotgun (WGS) entry which is preliminary data.</text>
</comment>
<organism evidence="1">
    <name type="scientific">Ophidiomyces ophidiicola</name>
    <dbReference type="NCBI Taxonomy" id="1387563"/>
    <lineage>
        <taxon>Eukaryota</taxon>
        <taxon>Fungi</taxon>
        <taxon>Dikarya</taxon>
        <taxon>Ascomycota</taxon>
        <taxon>Pezizomycotina</taxon>
        <taxon>Eurotiomycetes</taxon>
        <taxon>Eurotiomycetidae</taxon>
        <taxon>Onygenales</taxon>
        <taxon>Onygenaceae</taxon>
        <taxon>Ophidiomyces</taxon>
    </lineage>
</organism>
<proteinExistence type="predicted"/>
<protein>
    <submittedName>
        <fullName evidence="1">Uncharacterized protein</fullName>
    </submittedName>
</protein>
<accession>A0ACB8UNX5</accession>
<gene>
    <name evidence="1" type="ORF">LOY88_006100</name>
</gene>
<reference evidence="1" key="1">
    <citation type="journal article" date="2022" name="bioRxiv">
        <title>Population genetic analysis of Ophidiomyces ophidiicola, the causative agent of snake fungal disease, indicates recent introductions to the USA.</title>
        <authorList>
            <person name="Ladner J.T."/>
            <person name="Palmer J.M."/>
            <person name="Ettinger C.L."/>
            <person name="Stajich J.E."/>
            <person name="Farrell T.M."/>
            <person name="Glorioso B.M."/>
            <person name="Lawson B."/>
            <person name="Price S.J."/>
            <person name="Stengle A.G."/>
            <person name="Grear D.A."/>
            <person name="Lorch J.M."/>
        </authorList>
    </citation>
    <scope>NUCLEOTIDE SEQUENCE</scope>
    <source>
        <strain evidence="1">NWHC 24266-5</strain>
    </source>
</reference>
<name>A0ACB8UNX5_9EURO</name>
<feature type="non-terminal residue" evidence="1">
    <location>
        <position position="289"/>
    </location>
</feature>
<dbReference type="EMBL" id="JALBCA010000129">
    <property type="protein sequence ID" value="KAI2382336.1"/>
    <property type="molecule type" value="Genomic_DNA"/>
</dbReference>
<sequence length="289" mass="31952">MPPVRIRGARNFGVYVPDPDDAEQQAVFGERNNNNNDDDDDDEDKEEPGRQQDTDGMTMGNALSDGKHDEYFPSVSDVLCAREMLARRRRLPVEIVDVILDHAEYWASAETVAAAGVCIAQDGDAEVLRTRGLCEHPSSSRPLPHRTQHPCRKIRFTIHACDQGWGGSSNNSNHPATFLRRNPLTGRDEPVPARYEGSYSWFDAYRIPANTDTDDDAPDFSAATHFLPTDTRLCSNAVADRAVAARVIEWHFTDAEDDDDAARTVELAEGRGRATLDGRVVRAMGVGDA</sequence>
<evidence type="ECO:0000313" key="1">
    <source>
        <dbReference type="EMBL" id="KAI2382336.1"/>
    </source>
</evidence>